<evidence type="ECO:0000259" key="9">
    <source>
        <dbReference type="PROSITE" id="PS50071"/>
    </source>
</evidence>
<dbReference type="SMART" id="SM00389">
    <property type="entry name" value="HOX"/>
    <property type="match status" value="1"/>
</dbReference>
<keyword evidence="3 6" id="KW-0238">DNA-binding</keyword>
<dbReference type="Pfam" id="PF00046">
    <property type="entry name" value="Homeodomain"/>
    <property type="match status" value="1"/>
</dbReference>
<comment type="similarity">
    <text evidence="2">Belongs to the TALE/PBX homeobox family.</text>
</comment>
<dbReference type="PROSITE" id="PS50071">
    <property type="entry name" value="HOMEOBOX_2"/>
    <property type="match status" value="1"/>
</dbReference>
<name>A0A1I7XQV0_HETBA</name>
<keyword evidence="11" id="KW-1185">Reference proteome</keyword>
<dbReference type="Pfam" id="PF03792">
    <property type="entry name" value="PBC"/>
    <property type="match status" value="1"/>
</dbReference>
<evidence type="ECO:0000256" key="3">
    <source>
        <dbReference type="ARBA" id="ARBA00023125"/>
    </source>
</evidence>
<evidence type="ECO:0000256" key="8">
    <source>
        <dbReference type="SAM" id="Coils"/>
    </source>
</evidence>
<proteinExistence type="inferred from homology"/>
<dbReference type="SUPFAM" id="SSF58113">
    <property type="entry name" value="Apolipoprotein A-I"/>
    <property type="match status" value="1"/>
</dbReference>
<reference evidence="12" key="1">
    <citation type="submission" date="2016-11" db="UniProtKB">
        <authorList>
            <consortium name="WormBaseParasite"/>
        </authorList>
    </citation>
    <scope>IDENTIFICATION</scope>
</reference>
<feature type="coiled-coil region" evidence="8">
    <location>
        <begin position="61"/>
        <end position="88"/>
    </location>
</feature>
<evidence type="ECO:0000256" key="5">
    <source>
        <dbReference type="ARBA" id="ARBA00023242"/>
    </source>
</evidence>
<evidence type="ECO:0000256" key="4">
    <source>
        <dbReference type="ARBA" id="ARBA00023155"/>
    </source>
</evidence>
<dbReference type="GO" id="GO:0000981">
    <property type="term" value="F:DNA-binding transcription factor activity, RNA polymerase II-specific"/>
    <property type="evidence" value="ECO:0007669"/>
    <property type="project" value="InterPro"/>
</dbReference>
<keyword evidence="5 6" id="KW-0539">Nucleus</keyword>
<dbReference type="CDD" id="cd00086">
    <property type="entry name" value="homeodomain"/>
    <property type="match status" value="1"/>
</dbReference>
<dbReference type="WBParaSite" id="Hba_19908">
    <property type="protein sequence ID" value="Hba_19908"/>
    <property type="gene ID" value="Hba_19908"/>
</dbReference>
<evidence type="ECO:0000259" key="10">
    <source>
        <dbReference type="PROSITE" id="PS51978"/>
    </source>
</evidence>
<dbReference type="InterPro" id="IPR050224">
    <property type="entry name" value="TALE_homeobox"/>
</dbReference>
<keyword evidence="8" id="KW-0175">Coiled coil</keyword>
<dbReference type="AlphaFoldDB" id="A0A1I7XQV0"/>
<feature type="DNA-binding region" description="Homeobox" evidence="6">
    <location>
        <begin position="158"/>
        <end position="217"/>
    </location>
</feature>
<evidence type="ECO:0000256" key="1">
    <source>
        <dbReference type="ARBA" id="ARBA00004123"/>
    </source>
</evidence>
<organism evidence="11 12">
    <name type="scientific">Heterorhabditis bacteriophora</name>
    <name type="common">Entomopathogenic nematode worm</name>
    <dbReference type="NCBI Taxonomy" id="37862"/>
    <lineage>
        <taxon>Eukaryota</taxon>
        <taxon>Metazoa</taxon>
        <taxon>Ecdysozoa</taxon>
        <taxon>Nematoda</taxon>
        <taxon>Chromadorea</taxon>
        <taxon>Rhabditida</taxon>
        <taxon>Rhabditina</taxon>
        <taxon>Rhabditomorpha</taxon>
        <taxon>Strongyloidea</taxon>
        <taxon>Heterorhabditidae</taxon>
        <taxon>Heterorhabditis</taxon>
    </lineage>
</organism>
<feature type="domain" description="PBC" evidence="10">
    <location>
        <begin position="1"/>
        <end position="157"/>
    </location>
</feature>
<sequence>MVFSHAVANNAYRQSLQDVLLERKEAVRSQLDPTMFEQRQITSYQIDQMLNTLSHSTQSLEDEKDEEVDELEKTCTEKMDQLKTTLKKTVAEMWQSCKTMEDEMSRVLKAQCILRPIDHQDRNRATQIVRRRYESAENEMKETTTNHILIMKTKMNEARKRRRNFSKEATTILQQYYIDDPYPNEDRKMELAQKCKISLQQVSNWFGNHRIRAKKIQRPNDHVEFDNNPFNSGQLPLPNNGMGYGVEEQNYGTGGYMDSGYNQMNMLHAQQQNEMILCCTVRLPRNK</sequence>
<evidence type="ECO:0000256" key="6">
    <source>
        <dbReference type="PROSITE-ProRule" id="PRU00108"/>
    </source>
</evidence>
<dbReference type="Gene3D" id="1.10.10.60">
    <property type="entry name" value="Homeodomain-like"/>
    <property type="match status" value="1"/>
</dbReference>
<comment type="subcellular location">
    <subcellularLocation>
        <location evidence="1 6 7">Nucleus</location>
    </subcellularLocation>
</comment>
<dbReference type="GO" id="GO:0005634">
    <property type="term" value="C:nucleus"/>
    <property type="evidence" value="ECO:0007669"/>
    <property type="project" value="UniProtKB-SubCell"/>
</dbReference>
<evidence type="ECO:0000313" key="12">
    <source>
        <dbReference type="WBParaSite" id="Hba_19908"/>
    </source>
</evidence>
<dbReference type="PROSITE" id="PS00027">
    <property type="entry name" value="HOMEOBOX_1"/>
    <property type="match status" value="1"/>
</dbReference>
<evidence type="ECO:0000256" key="2">
    <source>
        <dbReference type="ARBA" id="ARBA00007601"/>
    </source>
</evidence>
<dbReference type="InterPro" id="IPR009057">
    <property type="entry name" value="Homeodomain-like_sf"/>
</dbReference>
<dbReference type="PANTHER" id="PTHR11850">
    <property type="entry name" value="HOMEOBOX PROTEIN TRANSCRIPTION FACTORS"/>
    <property type="match status" value="1"/>
</dbReference>
<evidence type="ECO:0000256" key="7">
    <source>
        <dbReference type="RuleBase" id="RU000682"/>
    </source>
</evidence>
<dbReference type="InterPro" id="IPR017970">
    <property type="entry name" value="Homeobox_CS"/>
</dbReference>
<dbReference type="InterPro" id="IPR001356">
    <property type="entry name" value="HD"/>
</dbReference>
<protein>
    <submittedName>
        <fullName evidence="12">Homeobox domain-containing protein</fullName>
    </submittedName>
</protein>
<keyword evidence="4 6" id="KW-0371">Homeobox</keyword>
<dbReference type="SUPFAM" id="SSF46689">
    <property type="entry name" value="Homeodomain-like"/>
    <property type="match status" value="1"/>
</dbReference>
<accession>A0A1I7XQV0</accession>
<dbReference type="Proteomes" id="UP000095283">
    <property type="component" value="Unplaced"/>
</dbReference>
<evidence type="ECO:0000313" key="11">
    <source>
        <dbReference type="Proteomes" id="UP000095283"/>
    </source>
</evidence>
<feature type="domain" description="Homeobox" evidence="9">
    <location>
        <begin position="156"/>
        <end position="216"/>
    </location>
</feature>
<dbReference type="PROSITE" id="PS51978">
    <property type="entry name" value="PBC"/>
    <property type="match status" value="1"/>
</dbReference>
<dbReference type="InterPro" id="IPR005542">
    <property type="entry name" value="PBX_PBC_dom"/>
</dbReference>
<dbReference type="GO" id="GO:0000987">
    <property type="term" value="F:cis-regulatory region sequence-specific DNA binding"/>
    <property type="evidence" value="ECO:0007669"/>
    <property type="project" value="UniProtKB-ARBA"/>
</dbReference>